<keyword evidence="2" id="KW-1185">Reference proteome</keyword>
<sequence>MYVLTEGVYVCRGQTKRSISHMVYIADTAFCLSRADVVREGMADLFRDIREVNQLVSKKVSECNQKEMNAMKQMSEFKSSLRQPHLFLFPGIGISMNPPQ</sequence>
<name>A0AAV4HVU4_9GAST</name>
<protein>
    <submittedName>
        <fullName evidence="1">Caspase-2</fullName>
    </submittedName>
</protein>
<dbReference type="Proteomes" id="UP000762676">
    <property type="component" value="Unassembled WGS sequence"/>
</dbReference>
<evidence type="ECO:0000313" key="2">
    <source>
        <dbReference type="Proteomes" id="UP000762676"/>
    </source>
</evidence>
<accession>A0AAV4HVU4</accession>
<organism evidence="1 2">
    <name type="scientific">Elysia marginata</name>
    <dbReference type="NCBI Taxonomy" id="1093978"/>
    <lineage>
        <taxon>Eukaryota</taxon>
        <taxon>Metazoa</taxon>
        <taxon>Spiralia</taxon>
        <taxon>Lophotrochozoa</taxon>
        <taxon>Mollusca</taxon>
        <taxon>Gastropoda</taxon>
        <taxon>Heterobranchia</taxon>
        <taxon>Euthyneura</taxon>
        <taxon>Panpulmonata</taxon>
        <taxon>Sacoglossa</taxon>
        <taxon>Placobranchoidea</taxon>
        <taxon>Plakobranchidae</taxon>
        <taxon>Elysia</taxon>
    </lineage>
</organism>
<comment type="caution">
    <text evidence="1">The sequence shown here is derived from an EMBL/GenBank/DDBJ whole genome shotgun (WGS) entry which is preliminary data.</text>
</comment>
<proteinExistence type="predicted"/>
<reference evidence="1 2" key="1">
    <citation type="journal article" date="2021" name="Elife">
        <title>Chloroplast acquisition without the gene transfer in kleptoplastic sea slugs, Plakobranchus ocellatus.</title>
        <authorList>
            <person name="Maeda T."/>
            <person name="Takahashi S."/>
            <person name="Yoshida T."/>
            <person name="Shimamura S."/>
            <person name="Takaki Y."/>
            <person name="Nagai Y."/>
            <person name="Toyoda A."/>
            <person name="Suzuki Y."/>
            <person name="Arimoto A."/>
            <person name="Ishii H."/>
            <person name="Satoh N."/>
            <person name="Nishiyama T."/>
            <person name="Hasebe M."/>
            <person name="Maruyama T."/>
            <person name="Minagawa J."/>
            <person name="Obokata J."/>
            <person name="Shigenobu S."/>
        </authorList>
    </citation>
    <scope>NUCLEOTIDE SEQUENCE [LARGE SCALE GENOMIC DNA]</scope>
</reference>
<dbReference type="SUPFAM" id="SSF52129">
    <property type="entry name" value="Caspase-like"/>
    <property type="match status" value="1"/>
</dbReference>
<dbReference type="Gene3D" id="3.30.70.1470">
    <property type="entry name" value="Caspase-like"/>
    <property type="match status" value="1"/>
</dbReference>
<evidence type="ECO:0000313" key="1">
    <source>
        <dbReference type="EMBL" id="GFS01104.1"/>
    </source>
</evidence>
<dbReference type="AlphaFoldDB" id="A0AAV4HVU4"/>
<dbReference type="InterPro" id="IPR029030">
    <property type="entry name" value="Caspase-like_dom_sf"/>
</dbReference>
<dbReference type="EMBL" id="BMAT01005869">
    <property type="protein sequence ID" value="GFS01104.1"/>
    <property type="molecule type" value="Genomic_DNA"/>
</dbReference>
<gene>
    <name evidence="1" type="ORF">ElyMa_002830500</name>
</gene>